<dbReference type="EMBL" id="JAVDWV010000038">
    <property type="protein sequence ID" value="MDR7157263.1"/>
    <property type="molecule type" value="Genomic_DNA"/>
</dbReference>
<protein>
    <submittedName>
        <fullName evidence="1">Uncharacterized protein</fullName>
    </submittedName>
</protein>
<reference evidence="1 2" key="1">
    <citation type="submission" date="2023-07" db="EMBL/GenBank/DDBJ databases">
        <title>Sorghum-associated microbial communities from plants grown in Nebraska, USA.</title>
        <authorList>
            <person name="Schachtman D."/>
        </authorList>
    </citation>
    <scope>NUCLEOTIDE SEQUENCE [LARGE SCALE GENOMIC DNA]</scope>
    <source>
        <strain evidence="1 2">4256</strain>
    </source>
</reference>
<organism evidence="1 2">
    <name type="scientific">Sphingobium xenophagum</name>
    <dbReference type="NCBI Taxonomy" id="121428"/>
    <lineage>
        <taxon>Bacteria</taxon>
        <taxon>Pseudomonadati</taxon>
        <taxon>Pseudomonadota</taxon>
        <taxon>Alphaproteobacteria</taxon>
        <taxon>Sphingomonadales</taxon>
        <taxon>Sphingomonadaceae</taxon>
        <taxon>Sphingobium</taxon>
    </lineage>
</organism>
<proteinExistence type="predicted"/>
<evidence type="ECO:0000313" key="1">
    <source>
        <dbReference type="EMBL" id="MDR7157263.1"/>
    </source>
</evidence>
<dbReference type="Proteomes" id="UP001267638">
    <property type="component" value="Unassembled WGS sequence"/>
</dbReference>
<keyword evidence="2" id="KW-1185">Reference proteome</keyword>
<sequence>MLGPFDGFNESEHAVTGTCLISLRPTEDLSTGIEDSAKVGSPAISVQVSCHDTRPEQVEASPAVHGT</sequence>
<accession>A0ABU1X6Q5</accession>
<gene>
    <name evidence="1" type="ORF">J2W40_004111</name>
</gene>
<feature type="non-terminal residue" evidence="1">
    <location>
        <position position="67"/>
    </location>
</feature>
<evidence type="ECO:0000313" key="2">
    <source>
        <dbReference type="Proteomes" id="UP001267638"/>
    </source>
</evidence>
<name>A0ABU1X6Q5_SPHXE</name>
<comment type="caution">
    <text evidence="1">The sequence shown here is derived from an EMBL/GenBank/DDBJ whole genome shotgun (WGS) entry which is preliminary data.</text>
</comment>